<protein>
    <submittedName>
        <fullName evidence="1">Uncharacterized protein</fullName>
    </submittedName>
</protein>
<dbReference type="Proteomes" id="UP001732700">
    <property type="component" value="Chromosome 6C"/>
</dbReference>
<organism evidence="1 2">
    <name type="scientific">Avena sativa</name>
    <name type="common">Oat</name>
    <dbReference type="NCBI Taxonomy" id="4498"/>
    <lineage>
        <taxon>Eukaryota</taxon>
        <taxon>Viridiplantae</taxon>
        <taxon>Streptophyta</taxon>
        <taxon>Embryophyta</taxon>
        <taxon>Tracheophyta</taxon>
        <taxon>Spermatophyta</taxon>
        <taxon>Magnoliopsida</taxon>
        <taxon>Liliopsida</taxon>
        <taxon>Poales</taxon>
        <taxon>Poaceae</taxon>
        <taxon>BOP clade</taxon>
        <taxon>Pooideae</taxon>
        <taxon>Poodae</taxon>
        <taxon>Poeae</taxon>
        <taxon>Poeae Chloroplast Group 1 (Aveneae type)</taxon>
        <taxon>Aveninae</taxon>
        <taxon>Avena</taxon>
    </lineage>
</organism>
<proteinExistence type="predicted"/>
<keyword evidence="2" id="KW-1185">Reference proteome</keyword>
<name>A0ACD5ZB37_AVESA</name>
<accession>A0ACD5ZB37</accession>
<reference evidence="1" key="2">
    <citation type="submission" date="2025-09" db="UniProtKB">
        <authorList>
            <consortium name="EnsemblPlants"/>
        </authorList>
    </citation>
    <scope>IDENTIFICATION</scope>
</reference>
<evidence type="ECO:0000313" key="2">
    <source>
        <dbReference type="Proteomes" id="UP001732700"/>
    </source>
</evidence>
<sequence length="347" mass="37735">MTLASAPAPLRFRSVCRQWRHAARQQWGLLPPALPWLTTSHKCVFVGFPDGARLSLPVHVHAGSWETYGRWILCRARAGDGVDDGNDHLLLRNPLLSEETSMVLPSGRIGRVVVCPGGKLVAATGYIDGRHTVAFCRPGARSWSPAPPCPEGADQLLDIALHRGKLYALYDRGTLCAYDLAAAGEPGASVRLCIVGSDRPKTEAEARFLRLSERERYYLVPSPSRGGRLLLVRSKWGEHLDVFEADDASGRWSEVTRLADDEALFVGAHGSKGLQTASRYDGGGVRGNRIYFAGETHSMRIGMDNPASLGVYDMESKTTSGIGLPRGSFVDDCKPTGAWLFPSTAHL</sequence>
<evidence type="ECO:0000313" key="1">
    <source>
        <dbReference type="EnsemblPlants" id="AVESA.00010b.r2.6CG1118800.1.CDS.1"/>
    </source>
</evidence>
<reference evidence="1" key="1">
    <citation type="submission" date="2021-05" db="EMBL/GenBank/DDBJ databases">
        <authorList>
            <person name="Scholz U."/>
            <person name="Mascher M."/>
            <person name="Fiebig A."/>
        </authorList>
    </citation>
    <scope>NUCLEOTIDE SEQUENCE [LARGE SCALE GENOMIC DNA]</scope>
</reference>
<dbReference type="EnsemblPlants" id="AVESA.00010b.r2.6CG1118800.1">
    <property type="protein sequence ID" value="AVESA.00010b.r2.6CG1118800.1.CDS.1"/>
    <property type="gene ID" value="AVESA.00010b.r2.6CG1118800"/>
</dbReference>